<evidence type="ECO:0000256" key="1">
    <source>
        <dbReference type="SAM" id="MobiDB-lite"/>
    </source>
</evidence>
<gene>
    <name evidence="2" type="ORF">AWC27_02920</name>
</gene>
<dbReference type="EMBL" id="LQPW01000110">
    <property type="protein sequence ID" value="ORW99338.1"/>
    <property type="molecule type" value="Genomic_DNA"/>
</dbReference>
<comment type="caution">
    <text evidence="2">The sequence shown here is derived from an EMBL/GenBank/DDBJ whole genome shotgun (WGS) entry which is preliminary data.</text>
</comment>
<proteinExistence type="predicted"/>
<dbReference type="InterPro" id="IPR027056">
    <property type="entry name" value="Gluconate_2DH_su3"/>
</dbReference>
<feature type="compositionally biased region" description="Basic and acidic residues" evidence="1">
    <location>
        <begin position="1"/>
        <end position="19"/>
    </location>
</feature>
<dbReference type="OrthoDB" id="63962at2"/>
<evidence type="ECO:0008006" key="4">
    <source>
        <dbReference type="Google" id="ProtNLM"/>
    </source>
</evidence>
<keyword evidence="3" id="KW-1185">Reference proteome</keyword>
<accession>A0A1X2EES8</accession>
<evidence type="ECO:0000313" key="3">
    <source>
        <dbReference type="Proteomes" id="UP000193317"/>
    </source>
</evidence>
<sequence>MPDISRGEHLPKLRPDGKPLHPSWLPRQRRGVTPQMIGRYPDYDVLSTADSWDEATKSVVLSRLEKPGPLRFFDSAEEPTLRLFCDTVLAQDAEPRIPVPEVVDAKLADGQLDGYQYADMPDDRDTWHLVLRGLDEAAREAGVGSFADADAKTCESIVERFAHSELSGGSWERLNVSRAWSVVMRMVLSAFYSHPWAWNEIGFGGPAYPRGFMRLGGVGAREPFEKPGATDEDPVQTVEKGHIDG</sequence>
<feature type="region of interest" description="Disordered" evidence="1">
    <location>
        <begin position="223"/>
        <end position="245"/>
    </location>
</feature>
<dbReference type="RefSeq" id="WP_085671366.1">
    <property type="nucleotide sequence ID" value="NZ_JACKRU010000674.1"/>
</dbReference>
<dbReference type="Proteomes" id="UP000193317">
    <property type="component" value="Unassembled WGS sequence"/>
</dbReference>
<reference evidence="2 3" key="1">
    <citation type="submission" date="2016-01" db="EMBL/GenBank/DDBJ databases">
        <title>The new phylogeny of the genus Mycobacterium.</title>
        <authorList>
            <person name="Tarcisio F."/>
            <person name="Conor M."/>
            <person name="Antonella G."/>
            <person name="Elisabetta G."/>
            <person name="Giulia F.S."/>
            <person name="Sara T."/>
            <person name="Anna F."/>
            <person name="Clotilde B."/>
            <person name="Roberto B."/>
            <person name="Veronica D.S."/>
            <person name="Fabio R."/>
            <person name="Monica P."/>
            <person name="Olivier J."/>
            <person name="Enrico T."/>
            <person name="Nicola S."/>
        </authorList>
    </citation>
    <scope>NUCLEOTIDE SEQUENCE [LARGE SCALE GENOMIC DNA]</scope>
    <source>
        <strain evidence="2 3">DSM 44166</strain>
    </source>
</reference>
<protein>
    <recommendedName>
        <fullName evidence="4">Gluconate 2-dehydrogenase</fullName>
    </recommendedName>
</protein>
<organism evidence="2 3">
    <name type="scientific">Mycobacterium szulgai</name>
    <dbReference type="NCBI Taxonomy" id="1787"/>
    <lineage>
        <taxon>Bacteria</taxon>
        <taxon>Bacillati</taxon>
        <taxon>Actinomycetota</taxon>
        <taxon>Actinomycetes</taxon>
        <taxon>Mycobacteriales</taxon>
        <taxon>Mycobacteriaceae</taxon>
        <taxon>Mycobacterium</taxon>
    </lineage>
</organism>
<dbReference type="Pfam" id="PF13618">
    <property type="entry name" value="Gluconate_2-dh3"/>
    <property type="match status" value="1"/>
</dbReference>
<feature type="region of interest" description="Disordered" evidence="1">
    <location>
        <begin position="1"/>
        <end position="28"/>
    </location>
</feature>
<name>A0A1X2EES8_MYCSZ</name>
<evidence type="ECO:0000313" key="2">
    <source>
        <dbReference type="EMBL" id="ORW99338.1"/>
    </source>
</evidence>
<dbReference type="AlphaFoldDB" id="A0A1X2EES8"/>